<proteinExistence type="predicted"/>
<dbReference type="AlphaFoldDB" id="A0A7J3I5R0"/>
<name>A0A7J3I5R0_9CREN</name>
<sequence length="118" mass="13858">MDKEVRMYRNEDVLRIVAFIPPDHYHIRLAIEFRDQVVVVHEATVAAIARAYIDIVTHPTKRAVEFQQKHVVERKQGYAQHQLVEAEKDENRIIEYGIELLKASMERDSKNSTKVSRM</sequence>
<evidence type="ECO:0000313" key="1">
    <source>
        <dbReference type="EMBL" id="HGN36060.1"/>
    </source>
</evidence>
<gene>
    <name evidence="1" type="ORF">ENT87_00695</name>
</gene>
<dbReference type="EMBL" id="DTAI01000024">
    <property type="protein sequence ID" value="HGN36060.1"/>
    <property type="molecule type" value="Genomic_DNA"/>
</dbReference>
<protein>
    <submittedName>
        <fullName evidence="1">Uncharacterized protein</fullName>
    </submittedName>
</protein>
<organism evidence="1">
    <name type="scientific">Ignisphaera aggregans</name>
    <dbReference type="NCBI Taxonomy" id="334771"/>
    <lineage>
        <taxon>Archaea</taxon>
        <taxon>Thermoproteota</taxon>
        <taxon>Thermoprotei</taxon>
        <taxon>Desulfurococcales</taxon>
        <taxon>Desulfurococcaceae</taxon>
        <taxon>Ignisphaera</taxon>
    </lineage>
</organism>
<reference evidence="1" key="1">
    <citation type="journal article" date="2020" name="mSystems">
        <title>Genome- and Community-Level Interaction Insights into Carbon Utilization and Element Cycling Functions of Hydrothermarchaeota in Hydrothermal Sediment.</title>
        <authorList>
            <person name="Zhou Z."/>
            <person name="Liu Y."/>
            <person name="Xu W."/>
            <person name="Pan J."/>
            <person name="Luo Z.H."/>
            <person name="Li M."/>
        </authorList>
    </citation>
    <scope>NUCLEOTIDE SEQUENCE [LARGE SCALE GENOMIC DNA]</scope>
    <source>
        <strain evidence="1">SpSt-618</strain>
    </source>
</reference>
<accession>A0A7J3I5R0</accession>
<comment type="caution">
    <text evidence="1">The sequence shown here is derived from an EMBL/GenBank/DDBJ whole genome shotgun (WGS) entry which is preliminary data.</text>
</comment>